<dbReference type="GO" id="GO:0005634">
    <property type="term" value="C:nucleus"/>
    <property type="evidence" value="ECO:0007669"/>
    <property type="project" value="TreeGrafter"/>
</dbReference>
<evidence type="ECO:0000256" key="1">
    <source>
        <dbReference type="ARBA" id="ARBA00022737"/>
    </source>
</evidence>
<reference evidence="2" key="2">
    <citation type="submission" date="2025-09" db="UniProtKB">
        <authorList>
            <consortium name="Ensembl"/>
        </authorList>
    </citation>
    <scope>IDENTIFICATION</scope>
</reference>
<dbReference type="GO" id="GO:0031514">
    <property type="term" value="C:motile cilium"/>
    <property type="evidence" value="ECO:0007669"/>
    <property type="project" value="TreeGrafter"/>
</dbReference>
<dbReference type="GO" id="GO:0007286">
    <property type="term" value="P:spermatid development"/>
    <property type="evidence" value="ECO:0007669"/>
    <property type="project" value="TreeGrafter"/>
</dbReference>
<dbReference type="AlphaFoldDB" id="A0A8D2LHD1"/>
<evidence type="ECO:0000313" key="3">
    <source>
        <dbReference type="Proteomes" id="UP000694545"/>
    </source>
</evidence>
<dbReference type="Proteomes" id="UP000694545">
    <property type="component" value="Unplaced"/>
</dbReference>
<dbReference type="SUPFAM" id="SSF82185">
    <property type="entry name" value="Histone H3 K4-specific methyltransferase SET7/9 N-terminal domain"/>
    <property type="match status" value="1"/>
</dbReference>
<dbReference type="PANTHER" id="PTHR43215:SF14">
    <property type="entry name" value="RADIAL SPOKE HEAD 1 HOMOLOG"/>
    <property type="match status" value="1"/>
</dbReference>
<keyword evidence="3" id="KW-1185">Reference proteome</keyword>
<dbReference type="GO" id="GO:0035082">
    <property type="term" value="P:axoneme assembly"/>
    <property type="evidence" value="ECO:0007669"/>
    <property type="project" value="TreeGrafter"/>
</dbReference>
<name>A0A8D2LHD1_VARKO</name>
<organism evidence="2 3">
    <name type="scientific">Varanus komodoensis</name>
    <name type="common">Komodo dragon</name>
    <dbReference type="NCBI Taxonomy" id="61221"/>
    <lineage>
        <taxon>Eukaryota</taxon>
        <taxon>Metazoa</taxon>
        <taxon>Chordata</taxon>
        <taxon>Craniata</taxon>
        <taxon>Vertebrata</taxon>
        <taxon>Euteleostomi</taxon>
        <taxon>Lepidosauria</taxon>
        <taxon>Squamata</taxon>
        <taxon>Bifurcata</taxon>
        <taxon>Unidentata</taxon>
        <taxon>Episquamata</taxon>
        <taxon>Toxicofera</taxon>
        <taxon>Anguimorpha</taxon>
        <taxon>Paleoanguimorpha</taxon>
        <taxon>Varanoidea</taxon>
        <taxon>Varanidae</taxon>
        <taxon>Varanus</taxon>
    </lineage>
</organism>
<dbReference type="InterPro" id="IPR003409">
    <property type="entry name" value="MORN"/>
</dbReference>
<reference evidence="2" key="1">
    <citation type="submission" date="2025-08" db="UniProtKB">
        <authorList>
            <consortium name="Ensembl"/>
        </authorList>
    </citation>
    <scope>IDENTIFICATION</scope>
</reference>
<dbReference type="Gene3D" id="2.20.110.10">
    <property type="entry name" value="Histone H3 K4-specific methyltransferase SET7/9 N-terminal domain"/>
    <property type="match status" value="1"/>
</dbReference>
<dbReference type="SMART" id="SM00698">
    <property type="entry name" value="MORN"/>
    <property type="match status" value="1"/>
</dbReference>
<keyword evidence="1" id="KW-0677">Repeat</keyword>
<dbReference type="PANTHER" id="PTHR43215">
    <property type="entry name" value="RADIAL SPOKE HEAD 1 HOMOLOG"/>
    <property type="match status" value="1"/>
</dbReference>
<sequence length="79" mass="9211">MCMFQGLYRFKNGARYTGEYFDNKKHGHGVFIYPDGSKYEGKLYFLCSDTIVRILMASETCTTVPLCMNERMWQLGTMD</sequence>
<proteinExistence type="predicted"/>
<evidence type="ECO:0008006" key="4">
    <source>
        <dbReference type="Google" id="ProtNLM"/>
    </source>
</evidence>
<accession>A0A8D2LHD1</accession>
<evidence type="ECO:0000313" key="2">
    <source>
        <dbReference type="Ensembl" id="ENSVKKP00000021769.1"/>
    </source>
</evidence>
<dbReference type="Pfam" id="PF02493">
    <property type="entry name" value="MORN"/>
    <property type="match status" value="1"/>
</dbReference>
<dbReference type="Ensembl" id="ENSVKKT00000022314.1">
    <property type="protein sequence ID" value="ENSVKKP00000021769.1"/>
    <property type="gene ID" value="ENSVKKG00000014547.1"/>
</dbReference>
<protein>
    <recommendedName>
        <fullName evidence="4">MORN repeat-containing protein 5</fullName>
    </recommendedName>
</protein>